<evidence type="ECO:0000256" key="7">
    <source>
        <dbReference type="ARBA" id="ARBA00023136"/>
    </source>
</evidence>
<evidence type="ECO:0000256" key="1">
    <source>
        <dbReference type="ARBA" id="ARBA00004429"/>
    </source>
</evidence>
<evidence type="ECO:0000256" key="4">
    <source>
        <dbReference type="ARBA" id="ARBA00022519"/>
    </source>
</evidence>
<accession>A0A135HZ69</accession>
<keyword evidence="12" id="KW-1185">Reference proteome</keyword>
<gene>
    <name evidence="11" type="ORF">ATN84_01545</name>
</gene>
<keyword evidence="3" id="KW-1003">Cell membrane</keyword>
<organism evidence="11 12">
    <name type="scientific">Paramesorhizobium deserti</name>
    <dbReference type="NCBI Taxonomy" id="1494590"/>
    <lineage>
        <taxon>Bacteria</taxon>
        <taxon>Pseudomonadati</taxon>
        <taxon>Pseudomonadota</taxon>
        <taxon>Alphaproteobacteria</taxon>
        <taxon>Hyphomicrobiales</taxon>
        <taxon>Phyllobacteriaceae</taxon>
        <taxon>Paramesorhizobium</taxon>
    </lineage>
</organism>
<keyword evidence="4 9" id="KW-0997">Cell inner membrane</keyword>
<feature type="transmembrane region" description="Helical" evidence="9">
    <location>
        <begin position="142"/>
        <end position="159"/>
    </location>
</feature>
<dbReference type="Pfam" id="PF04290">
    <property type="entry name" value="DctQ"/>
    <property type="match status" value="1"/>
</dbReference>
<dbReference type="PANTHER" id="PTHR35011">
    <property type="entry name" value="2,3-DIKETO-L-GULONATE TRAP TRANSPORTER SMALL PERMEASE PROTEIN YIAM"/>
    <property type="match status" value="1"/>
</dbReference>
<dbReference type="GO" id="GO:0015740">
    <property type="term" value="P:C4-dicarboxylate transport"/>
    <property type="evidence" value="ECO:0007669"/>
    <property type="project" value="TreeGrafter"/>
</dbReference>
<feature type="domain" description="Tripartite ATP-independent periplasmic transporters DctQ component" evidence="10">
    <location>
        <begin position="38"/>
        <end position="167"/>
    </location>
</feature>
<evidence type="ECO:0000256" key="3">
    <source>
        <dbReference type="ARBA" id="ARBA00022475"/>
    </source>
</evidence>
<keyword evidence="5 9" id="KW-0812">Transmembrane</keyword>
<protein>
    <recommendedName>
        <fullName evidence="9">TRAP transporter small permease protein</fullName>
    </recommendedName>
</protein>
<evidence type="ECO:0000259" key="10">
    <source>
        <dbReference type="Pfam" id="PF04290"/>
    </source>
</evidence>
<dbReference type="RefSeq" id="WP_068879775.1">
    <property type="nucleotide sequence ID" value="NZ_LNTU01000001.1"/>
</dbReference>
<comment type="subunit">
    <text evidence="9">The complex comprises the extracytoplasmic solute receptor protein and the two transmembrane proteins.</text>
</comment>
<dbReference type="GO" id="GO:0005886">
    <property type="term" value="C:plasma membrane"/>
    <property type="evidence" value="ECO:0007669"/>
    <property type="project" value="UniProtKB-SubCell"/>
</dbReference>
<keyword evidence="7 9" id="KW-0472">Membrane</keyword>
<dbReference type="Proteomes" id="UP000070107">
    <property type="component" value="Unassembled WGS sequence"/>
</dbReference>
<feature type="transmembrane region" description="Helical" evidence="9">
    <location>
        <begin position="62"/>
        <end position="80"/>
    </location>
</feature>
<name>A0A135HZ69_9HYPH</name>
<comment type="caution">
    <text evidence="11">The sequence shown here is derived from an EMBL/GenBank/DDBJ whole genome shotgun (WGS) entry which is preliminary data.</text>
</comment>
<comment type="function">
    <text evidence="9">Part of the tripartite ATP-independent periplasmic (TRAP) transport system.</text>
</comment>
<dbReference type="PANTHER" id="PTHR35011:SF11">
    <property type="entry name" value="TRAP TRANSPORTER SMALL PERMEASE PROTEIN"/>
    <property type="match status" value="1"/>
</dbReference>
<feature type="transmembrane region" description="Helical" evidence="9">
    <location>
        <begin position="29"/>
        <end position="50"/>
    </location>
</feature>
<dbReference type="EMBL" id="LNTU01000001">
    <property type="protein sequence ID" value="KXF78506.1"/>
    <property type="molecule type" value="Genomic_DNA"/>
</dbReference>
<keyword evidence="2 9" id="KW-0813">Transport</keyword>
<proteinExistence type="inferred from homology"/>
<dbReference type="InterPro" id="IPR007387">
    <property type="entry name" value="TRAP_DctQ"/>
</dbReference>
<evidence type="ECO:0000256" key="8">
    <source>
        <dbReference type="ARBA" id="ARBA00038436"/>
    </source>
</evidence>
<evidence type="ECO:0000313" key="11">
    <source>
        <dbReference type="EMBL" id="KXF78506.1"/>
    </source>
</evidence>
<comment type="similarity">
    <text evidence="8 9">Belongs to the TRAP transporter small permease family.</text>
</comment>
<feature type="transmembrane region" description="Helical" evidence="9">
    <location>
        <begin position="101"/>
        <end position="122"/>
    </location>
</feature>
<reference evidence="11 12" key="1">
    <citation type="submission" date="2015-11" db="EMBL/GenBank/DDBJ databases">
        <title>Draft genome sequence of Paramesorhizobium deserti A-3-E, a strain highly resistant to diverse beta-lactam antibiotics.</title>
        <authorList>
            <person name="Lv R."/>
            <person name="Yang X."/>
            <person name="Fang N."/>
            <person name="Guo J."/>
            <person name="Luo X."/>
            <person name="Peng F."/>
            <person name="Yang R."/>
            <person name="Cui Y."/>
            <person name="Fang C."/>
            <person name="Song Y."/>
        </authorList>
    </citation>
    <scope>NUCLEOTIDE SEQUENCE [LARGE SCALE GENOMIC DNA]</scope>
    <source>
        <strain evidence="11 12">A-3-E</strain>
    </source>
</reference>
<dbReference type="GO" id="GO:0022857">
    <property type="term" value="F:transmembrane transporter activity"/>
    <property type="evidence" value="ECO:0007669"/>
    <property type="project" value="UniProtKB-UniRule"/>
</dbReference>
<dbReference type="STRING" id="1494590.ATN84_01545"/>
<evidence type="ECO:0000256" key="6">
    <source>
        <dbReference type="ARBA" id="ARBA00022989"/>
    </source>
</evidence>
<evidence type="ECO:0000256" key="5">
    <source>
        <dbReference type="ARBA" id="ARBA00022692"/>
    </source>
</evidence>
<comment type="subcellular location">
    <subcellularLocation>
        <location evidence="1 9">Cell inner membrane</location>
        <topology evidence="1 9">Multi-pass membrane protein</topology>
    </subcellularLocation>
</comment>
<dbReference type="AlphaFoldDB" id="A0A135HZ69"/>
<evidence type="ECO:0000256" key="2">
    <source>
        <dbReference type="ARBA" id="ARBA00022448"/>
    </source>
</evidence>
<evidence type="ECO:0000313" key="12">
    <source>
        <dbReference type="Proteomes" id="UP000070107"/>
    </source>
</evidence>
<evidence type="ECO:0000256" key="9">
    <source>
        <dbReference type="RuleBase" id="RU369079"/>
    </source>
</evidence>
<dbReference type="InterPro" id="IPR055348">
    <property type="entry name" value="DctQ"/>
</dbReference>
<sequence length="182" mass="20995">MTDDKHGAGAQFVVPEEPDPVIDHHPEDWLAFAIFWGMAVIVFLQFFTRYILNDSFAWTEEIARYLLMWITFIGAAIAMRRGTHISVEVAHMFLPARFIPILNFTIDFLVVGFVGLLCWFSISITQRMQIQTMTVFPWPMSIVYGGVALGCFLMLWRAVQRFIADMRRGWRPAPSHPELPID</sequence>
<keyword evidence="6 9" id="KW-1133">Transmembrane helix</keyword>
<dbReference type="OrthoDB" id="8449485at2"/>